<keyword evidence="1" id="KW-0812">Transmembrane</keyword>
<evidence type="ECO:0000313" key="2">
    <source>
        <dbReference type="EMBL" id="RCV10265.1"/>
    </source>
</evidence>
<feature type="transmembrane region" description="Helical" evidence="1">
    <location>
        <begin position="48"/>
        <end position="71"/>
    </location>
</feature>
<sequence length="82" mass="9517">MHNLSTLSRFFQVSFLQVLILLILRHHWLWWGCNLHLMDNQQVQGASLVSFASILKMFDNALSICVLLTAAGHGTRRKRWLL</sequence>
<proteinExistence type="predicted"/>
<evidence type="ECO:0000256" key="1">
    <source>
        <dbReference type="SAM" id="Phobius"/>
    </source>
</evidence>
<feature type="transmembrane region" description="Helical" evidence="1">
    <location>
        <begin position="7"/>
        <end position="28"/>
    </location>
</feature>
<accession>A0A368PX14</accession>
<keyword evidence="1" id="KW-0472">Membrane</keyword>
<organism evidence="2">
    <name type="scientific">Setaria italica</name>
    <name type="common">Foxtail millet</name>
    <name type="synonym">Panicum italicum</name>
    <dbReference type="NCBI Taxonomy" id="4555"/>
    <lineage>
        <taxon>Eukaryota</taxon>
        <taxon>Viridiplantae</taxon>
        <taxon>Streptophyta</taxon>
        <taxon>Embryophyta</taxon>
        <taxon>Tracheophyta</taxon>
        <taxon>Spermatophyta</taxon>
        <taxon>Magnoliopsida</taxon>
        <taxon>Liliopsida</taxon>
        <taxon>Poales</taxon>
        <taxon>Poaceae</taxon>
        <taxon>PACMAD clade</taxon>
        <taxon>Panicoideae</taxon>
        <taxon>Panicodae</taxon>
        <taxon>Paniceae</taxon>
        <taxon>Cenchrinae</taxon>
        <taxon>Setaria</taxon>
    </lineage>
</organism>
<gene>
    <name evidence="2" type="ORF">SETIT_2G098600v2</name>
</gene>
<reference evidence="2" key="2">
    <citation type="submission" date="2015-07" db="EMBL/GenBank/DDBJ databases">
        <authorList>
            <person name="Noorani M."/>
        </authorList>
    </citation>
    <scope>NUCLEOTIDE SEQUENCE</scope>
    <source>
        <strain evidence="2">Yugu1</strain>
    </source>
</reference>
<dbReference type="EMBL" id="CM003529">
    <property type="protein sequence ID" value="RCV10265.1"/>
    <property type="molecule type" value="Genomic_DNA"/>
</dbReference>
<reference evidence="2" key="1">
    <citation type="journal article" date="2012" name="Nat. Biotechnol.">
        <title>Reference genome sequence of the model plant Setaria.</title>
        <authorList>
            <person name="Bennetzen J.L."/>
            <person name="Schmutz J."/>
            <person name="Wang H."/>
            <person name="Percifield R."/>
            <person name="Hawkins J."/>
            <person name="Pontaroli A.C."/>
            <person name="Estep M."/>
            <person name="Feng L."/>
            <person name="Vaughn J.N."/>
            <person name="Grimwood J."/>
            <person name="Jenkins J."/>
            <person name="Barry K."/>
            <person name="Lindquist E."/>
            <person name="Hellsten U."/>
            <person name="Deshpande S."/>
            <person name="Wang X."/>
            <person name="Wu X."/>
            <person name="Mitros T."/>
            <person name="Triplett J."/>
            <person name="Yang X."/>
            <person name="Ye C.Y."/>
            <person name="Mauro-Herrera M."/>
            <person name="Wang L."/>
            <person name="Li P."/>
            <person name="Sharma M."/>
            <person name="Sharma R."/>
            <person name="Ronald P.C."/>
            <person name="Panaud O."/>
            <person name="Kellogg E.A."/>
            <person name="Brutnell T.P."/>
            <person name="Doust A.N."/>
            <person name="Tuskan G.A."/>
            <person name="Rokhsar D."/>
            <person name="Devos K.M."/>
        </authorList>
    </citation>
    <scope>NUCLEOTIDE SEQUENCE [LARGE SCALE GENOMIC DNA]</scope>
    <source>
        <strain evidence="2">Yugu1</strain>
    </source>
</reference>
<name>A0A368PX14_SETIT</name>
<keyword evidence="1" id="KW-1133">Transmembrane helix</keyword>
<protein>
    <submittedName>
        <fullName evidence="2">Uncharacterized protein</fullName>
    </submittedName>
</protein>
<dbReference type="AlphaFoldDB" id="A0A368PX14"/>